<dbReference type="InterPro" id="IPR007434">
    <property type="entry name" value="FemAB-like"/>
</dbReference>
<dbReference type="InterPro" id="IPR016181">
    <property type="entry name" value="Acyl_CoA_acyltransferase"/>
</dbReference>
<dbReference type="Pfam" id="PF04339">
    <property type="entry name" value="FemAB_like"/>
    <property type="match status" value="1"/>
</dbReference>
<dbReference type="PANTHER" id="PTHR47017">
    <property type="entry name" value="ACYL-COA"/>
    <property type="match status" value="1"/>
</dbReference>
<gene>
    <name evidence="1" type="ORF">DRB17_06675</name>
</gene>
<accession>A0A369TIX6</accession>
<evidence type="ECO:0000313" key="2">
    <source>
        <dbReference type="Proteomes" id="UP000253941"/>
    </source>
</evidence>
<keyword evidence="2" id="KW-1185">Reference proteome</keyword>
<dbReference type="GO" id="GO:0016740">
    <property type="term" value="F:transferase activity"/>
    <property type="evidence" value="ECO:0007669"/>
    <property type="project" value="UniProtKB-KW"/>
</dbReference>
<dbReference type="Proteomes" id="UP000253941">
    <property type="component" value="Unassembled WGS sequence"/>
</dbReference>
<sequence>MPESADTTILEVVSDIAQIPSEGWNACAGSGDPFVRHAFLKALEASGSAVAKRGWLPQHLVLRGDNGGVLGAVPLYLKGHSYGEYVFDWAWADAYERAGGAYYPKLQSAVPFTPVTGPRLLIRSDLPPRKQAHVADTLIAGLIRAVQEHHVSSLHVTFPRESEWNRLGEHGFLRRLGIQYHFENPGYRDFHDFLDALSSRKRKQIRRERREVVESGVTIRRLTGADIQPGHWEAFYDFYLATADKRWGFPYLTPEFFEEIGETMAERILLVMAEDAAGRPVAGALNLIGSEALYGRNWGCLDDHRFLHFEACYYQAIEYAIEAGLKRVEAGAQGEHKIQRGYLPVLTHSAHWIADPALERGVADFLERERPAVRAQLAALMEHSPYRAPDYG</sequence>
<dbReference type="Gene3D" id="3.40.630.30">
    <property type="match status" value="1"/>
</dbReference>
<dbReference type="PANTHER" id="PTHR47017:SF1">
    <property type="entry name" value="ACYL-COA"/>
    <property type="match status" value="1"/>
</dbReference>
<proteinExistence type="predicted"/>
<dbReference type="SUPFAM" id="SSF55729">
    <property type="entry name" value="Acyl-CoA N-acyltransferases (Nat)"/>
    <property type="match status" value="1"/>
</dbReference>
<evidence type="ECO:0000313" key="1">
    <source>
        <dbReference type="EMBL" id="RDD62836.1"/>
    </source>
</evidence>
<dbReference type="AlphaFoldDB" id="A0A369TIX6"/>
<organism evidence="1 2">
    <name type="scientific">Ferruginivarius sediminum</name>
    <dbReference type="NCBI Taxonomy" id="2661937"/>
    <lineage>
        <taxon>Bacteria</taxon>
        <taxon>Pseudomonadati</taxon>
        <taxon>Pseudomonadota</taxon>
        <taxon>Alphaproteobacteria</taxon>
        <taxon>Rhodospirillales</taxon>
        <taxon>Rhodospirillaceae</taxon>
        <taxon>Ferruginivarius</taxon>
    </lineage>
</organism>
<reference evidence="1 2" key="1">
    <citation type="submission" date="2018-07" db="EMBL/GenBank/DDBJ databases">
        <title>Venubactetium sediminum gen. nov., sp. nov., isolated from a marine solar saltern.</title>
        <authorList>
            <person name="Wang S."/>
        </authorList>
    </citation>
    <scope>NUCLEOTIDE SEQUENCE [LARGE SCALE GENOMIC DNA]</scope>
    <source>
        <strain evidence="1 2">WD2A32</strain>
    </source>
</reference>
<comment type="caution">
    <text evidence="1">The sequence shown here is derived from an EMBL/GenBank/DDBJ whole genome shotgun (WGS) entry which is preliminary data.</text>
</comment>
<dbReference type="EMBL" id="QPMH01000004">
    <property type="protein sequence ID" value="RDD62836.1"/>
    <property type="molecule type" value="Genomic_DNA"/>
</dbReference>
<protein>
    <submittedName>
        <fullName evidence="1">N-acetyltransferase</fullName>
    </submittedName>
</protein>
<dbReference type="RefSeq" id="WP_114581411.1">
    <property type="nucleotide sequence ID" value="NZ_QPMH01000004.1"/>
</dbReference>
<keyword evidence="1" id="KW-0808">Transferase</keyword>
<name>A0A369TIX6_9PROT</name>